<feature type="domain" description="EF-hand" evidence="3">
    <location>
        <begin position="16"/>
        <end position="51"/>
    </location>
</feature>
<dbReference type="GO" id="GO:0005509">
    <property type="term" value="F:calcium ion binding"/>
    <property type="evidence" value="ECO:0007669"/>
    <property type="project" value="InterPro"/>
</dbReference>
<dbReference type="AlphaFoldDB" id="A0A8H7QU50"/>
<proteinExistence type="predicted"/>
<dbReference type="PANTHER" id="PTHR23048:SF0">
    <property type="entry name" value="CALMODULIN LIKE 3"/>
    <property type="match status" value="1"/>
</dbReference>
<evidence type="ECO:0000256" key="2">
    <source>
        <dbReference type="ARBA" id="ARBA00022837"/>
    </source>
</evidence>
<protein>
    <recommendedName>
        <fullName evidence="3">EF-hand domain-containing protein</fullName>
    </recommendedName>
</protein>
<dbReference type="InterPro" id="IPR002048">
    <property type="entry name" value="EF_hand_dom"/>
</dbReference>
<evidence type="ECO:0000259" key="3">
    <source>
        <dbReference type="PROSITE" id="PS50222"/>
    </source>
</evidence>
<evidence type="ECO:0000256" key="1">
    <source>
        <dbReference type="ARBA" id="ARBA00022737"/>
    </source>
</evidence>
<evidence type="ECO:0000313" key="4">
    <source>
        <dbReference type="EMBL" id="KAG2197805.1"/>
    </source>
</evidence>
<dbReference type="InterPro" id="IPR018247">
    <property type="entry name" value="EF_Hand_1_Ca_BS"/>
</dbReference>
<dbReference type="SMART" id="SM00054">
    <property type="entry name" value="EFh"/>
    <property type="match status" value="3"/>
</dbReference>
<keyword evidence="1" id="KW-0677">Repeat</keyword>
<dbReference type="PROSITE" id="PS50222">
    <property type="entry name" value="EF_HAND_2"/>
    <property type="match status" value="3"/>
</dbReference>
<reference evidence="4" key="1">
    <citation type="submission" date="2020-12" db="EMBL/GenBank/DDBJ databases">
        <title>Metabolic potential, ecology and presence of endohyphal bacteria is reflected in genomic diversity of Mucoromycotina.</title>
        <authorList>
            <person name="Muszewska A."/>
            <person name="Okrasinska A."/>
            <person name="Steczkiewicz K."/>
            <person name="Drgas O."/>
            <person name="Orlowska M."/>
            <person name="Perlinska-Lenart U."/>
            <person name="Aleksandrzak-Piekarczyk T."/>
            <person name="Szatraj K."/>
            <person name="Zielenkiewicz U."/>
            <person name="Pilsyk S."/>
            <person name="Malc E."/>
            <person name="Mieczkowski P."/>
            <person name="Kruszewska J.S."/>
            <person name="Biernat P."/>
            <person name="Pawlowska J."/>
        </authorList>
    </citation>
    <scope>NUCLEOTIDE SEQUENCE</scope>
    <source>
        <strain evidence="4">CBS 226.32</strain>
    </source>
</reference>
<evidence type="ECO:0000313" key="5">
    <source>
        <dbReference type="Proteomes" id="UP000650833"/>
    </source>
</evidence>
<dbReference type="EMBL" id="JAEPRC010000415">
    <property type="protein sequence ID" value="KAG2197805.1"/>
    <property type="molecule type" value="Genomic_DNA"/>
</dbReference>
<accession>A0A8H7QU50</accession>
<organism evidence="4 5">
    <name type="scientific">Mucor plumbeus</name>
    <dbReference type="NCBI Taxonomy" id="97098"/>
    <lineage>
        <taxon>Eukaryota</taxon>
        <taxon>Fungi</taxon>
        <taxon>Fungi incertae sedis</taxon>
        <taxon>Mucoromycota</taxon>
        <taxon>Mucoromycotina</taxon>
        <taxon>Mucoromycetes</taxon>
        <taxon>Mucorales</taxon>
        <taxon>Mucorineae</taxon>
        <taxon>Mucoraceae</taxon>
        <taxon>Mucor</taxon>
    </lineage>
</organism>
<comment type="caution">
    <text evidence="4">The sequence shown here is derived from an EMBL/GenBank/DDBJ whole genome shotgun (WGS) entry which is preliminary data.</text>
</comment>
<sequence length="189" mass="21490">MSSKRLSLGSHFLSSKKKTDLSDLFTSFDKDNDGKISHSELEEMLQSAGIKSTMLKDYQPDEKEGAPGGLDFEEFAKLMRPTLSDPHRLTSKQLELKEAFDAFDKDGDGFINVPELQAMMEKLGDKMTLQEAQELIEEVDLDKDGVVNFNEFSIMMGVQQPITAMKKRSECSHHQHHSSLRRFFCSHKK</sequence>
<dbReference type="InterPro" id="IPR011992">
    <property type="entry name" value="EF-hand-dom_pair"/>
</dbReference>
<dbReference type="PROSITE" id="PS00018">
    <property type="entry name" value="EF_HAND_1"/>
    <property type="match status" value="3"/>
</dbReference>
<dbReference type="PANTHER" id="PTHR23048">
    <property type="entry name" value="MYOSIN LIGHT CHAIN 1, 3"/>
    <property type="match status" value="1"/>
</dbReference>
<dbReference type="CDD" id="cd00051">
    <property type="entry name" value="EFh"/>
    <property type="match status" value="1"/>
</dbReference>
<dbReference type="Pfam" id="PF13499">
    <property type="entry name" value="EF-hand_7"/>
    <property type="match status" value="1"/>
</dbReference>
<dbReference type="SUPFAM" id="SSF47473">
    <property type="entry name" value="EF-hand"/>
    <property type="match status" value="1"/>
</dbReference>
<name>A0A8H7QU50_9FUNG</name>
<dbReference type="Gene3D" id="1.10.238.10">
    <property type="entry name" value="EF-hand"/>
    <property type="match status" value="2"/>
</dbReference>
<dbReference type="Proteomes" id="UP000650833">
    <property type="component" value="Unassembled WGS sequence"/>
</dbReference>
<feature type="domain" description="EF-hand" evidence="3">
    <location>
        <begin position="91"/>
        <end position="126"/>
    </location>
</feature>
<keyword evidence="5" id="KW-1185">Reference proteome</keyword>
<dbReference type="InterPro" id="IPR050230">
    <property type="entry name" value="CALM/Myosin/TropC-like"/>
</dbReference>
<dbReference type="OrthoDB" id="26525at2759"/>
<dbReference type="FunFam" id="1.10.238.10:FF:000001">
    <property type="entry name" value="Calmodulin 1"/>
    <property type="match status" value="1"/>
</dbReference>
<keyword evidence="2" id="KW-0106">Calcium</keyword>
<dbReference type="Pfam" id="PF13405">
    <property type="entry name" value="EF-hand_6"/>
    <property type="match status" value="1"/>
</dbReference>
<feature type="domain" description="EF-hand" evidence="3">
    <location>
        <begin position="127"/>
        <end position="162"/>
    </location>
</feature>
<gene>
    <name evidence="4" type="ORF">INT46_011610</name>
</gene>
<dbReference type="GO" id="GO:0016460">
    <property type="term" value="C:myosin II complex"/>
    <property type="evidence" value="ECO:0007669"/>
    <property type="project" value="TreeGrafter"/>
</dbReference>